<gene>
    <name evidence="1" type="ORF">D0962_23230</name>
</gene>
<reference evidence="1 2" key="1">
    <citation type="journal article" date="2020" name="Microb. Ecol.">
        <title>Ecogenomics of the Marine Benthic Filamentous Cyanobacterium Adonisia.</title>
        <authorList>
            <person name="Walter J.M."/>
            <person name="Coutinho F.H."/>
            <person name="Leomil L."/>
            <person name="Hargreaves P.I."/>
            <person name="Campeao M.E."/>
            <person name="Vieira V.V."/>
            <person name="Silva B.S."/>
            <person name="Fistarol G.O."/>
            <person name="Salomon P.S."/>
            <person name="Sawabe T."/>
            <person name="Mino S."/>
            <person name="Hosokawa M."/>
            <person name="Miyashita H."/>
            <person name="Maruyama F."/>
            <person name="van Verk M.C."/>
            <person name="Dutilh B.E."/>
            <person name="Thompson C.C."/>
            <person name="Thompson F.L."/>
        </authorList>
    </citation>
    <scope>NUCLEOTIDE SEQUENCE [LARGE SCALE GENOMIC DNA]</scope>
    <source>
        <strain evidence="1 2">CCMR0082</strain>
    </source>
</reference>
<dbReference type="EMBL" id="QZCE01000002">
    <property type="protein sequence ID" value="NEZ65633.1"/>
    <property type="molecule type" value="Genomic_DNA"/>
</dbReference>
<dbReference type="AlphaFoldDB" id="A0A6M0SC27"/>
<sequence>MGFLNFWREEKSNYEEQASQLDLSGSSQELTPNRKRVDGAIVNRRFNKAIKDNGGAGKVYRDAVIEETRELFGCDVLELYESVGGKRSDRSTLPQPAQEAYMVNESITANELERYIGTIGGEDQAEVNERIIGVVRQQSQQTRKWLPW</sequence>
<accession>A0A6M0SC27</accession>
<organism evidence="1 2">
    <name type="scientific">Adonisia turfae CCMR0082</name>
    <dbReference type="NCBI Taxonomy" id="2304604"/>
    <lineage>
        <taxon>Bacteria</taxon>
        <taxon>Bacillati</taxon>
        <taxon>Cyanobacteriota</taxon>
        <taxon>Adonisia</taxon>
        <taxon>Adonisia turfae</taxon>
    </lineage>
</organism>
<name>A0A6M0SC27_9CYAN</name>
<evidence type="ECO:0000313" key="1">
    <source>
        <dbReference type="EMBL" id="NEZ65633.1"/>
    </source>
</evidence>
<comment type="caution">
    <text evidence="1">The sequence shown here is derived from an EMBL/GenBank/DDBJ whole genome shotgun (WGS) entry which is preliminary data.</text>
</comment>
<dbReference type="Proteomes" id="UP000473574">
    <property type="component" value="Unassembled WGS sequence"/>
</dbReference>
<evidence type="ECO:0000313" key="2">
    <source>
        <dbReference type="Proteomes" id="UP000473574"/>
    </source>
</evidence>
<proteinExistence type="predicted"/>
<protein>
    <submittedName>
        <fullName evidence="1">Uncharacterized protein</fullName>
    </submittedName>
</protein>